<reference evidence="2 3" key="1">
    <citation type="submission" date="2019-03" db="EMBL/GenBank/DDBJ databases">
        <title>Draft genome sequence of Xylaria hypoxylon DSM 108379, a ubiquitous saprotrophic-parasitic fungi on hardwood.</title>
        <authorList>
            <person name="Buettner E."/>
            <person name="Leonhardt S."/>
            <person name="Gebauer A.M."/>
            <person name="Liers C."/>
            <person name="Hofrichter M."/>
            <person name="Kellner H."/>
        </authorList>
    </citation>
    <scope>NUCLEOTIDE SEQUENCE [LARGE SCALE GENOMIC DNA]</scope>
    <source>
        <strain evidence="2 3">DSM 108379</strain>
    </source>
</reference>
<evidence type="ECO:0000256" key="1">
    <source>
        <dbReference type="SAM" id="SignalP"/>
    </source>
</evidence>
<proteinExistence type="predicted"/>
<evidence type="ECO:0000313" key="3">
    <source>
        <dbReference type="Proteomes" id="UP000297716"/>
    </source>
</evidence>
<sequence>MYNLTSLLCIIILNSRFAGMEARGLFVHEPQATRHKNTVHVGRSPSHATFDLTLNTLTSSSQLAFHPPLQLNPSQTFKMQAFDESCDIRCDVKGIRLHHPRVVYSTDPMACPTFLHMHNNKGFCMPDTISTSSLIIKHQAPTTNEWEYFYLTSDLKPPRGHGTDDTQEYRPMRLGRCVPVGMKVKYPDNFRLGKFQEVIELVHIHKHENESQEAFNRRMSIKGFNQRPPVSLGDLSAQVTSIEEIQTAYKKWHASSREGRRPSITIERYQQTLYTPTSYTSNGEDEYYHLQIPIDEVGPGVSKLAGSDNGSLVCEWGQEVGTIGNPGGKILGIVESLSTWTTVDYAVVQPMLFVVEDLRDRLYALFHPGEWQ</sequence>
<feature type="chain" id="PRO_5021439789" description="Peptidase A1 domain-containing protein" evidence="1">
    <location>
        <begin position="23"/>
        <end position="372"/>
    </location>
</feature>
<dbReference type="OrthoDB" id="4606399at2759"/>
<accession>A0A4Z0YU64</accession>
<dbReference type="EMBL" id="SKBN01000092">
    <property type="protein sequence ID" value="TGJ83488.1"/>
    <property type="molecule type" value="Genomic_DNA"/>
</dbReference>
<name>A0A4Z0YU64_9PEZI</name>
<keyword evidence="3" id="KW-1185">Reference proteome</keyword>
<gene>
    <name evidence="2" type="ORF">E0Z10_g5275</name>
</gene>
<dbReference type="AlphaFoldDB" id="A0A4Z0YU64"/>
<evidence type="ECO:0000313" key="2">
    <source>
        <dbReference type="EMBL" id="TGJ83488.1"/>
    </source>
</evidence>
<organism evidence="2 3">
    <name type="scientific">Xylaria hypoxylon</name>
    <dbReference type="NCBI Taxonomy" id="37992"/>
    <lineage>
        <taxon>Eukaryota</taxon>
        <taxon>Fungi</taxon>
        <taxon>Dikarya</taxon>
        <taxon>Ascomycota</taxon>
        <taxon>Pezizomycotina</taxon>
        <taxon>Sordariomycetes</taxon>
        <taxon>Xylariomycetidae</taxon>
        <taxon>Xylariales</taxon>
        <taxon>Xylariaceae</taxon>
        <taxon>Xylaria</taxon>
    </lineage>
</organism>
<keyword evidence="1" id="KW-0732">Signal</keyword>
<feature type="signal peptide" evidence="1">
    <location>
        <begin position="1"/>
        <end position="22"/>
    </location>
</feature>
<comment type="caution">
    <text evidence="2">The sequence shown here is derived from an EMBL/GenBank/DDBJ whole genome shotgun (WGS) entry which is preliminary data.</text>
</comment>
<evidence type="ECO:0008006" key="4">
    <source>
        <dbReference type="Google" id="ProtNLM"/>
    </source>
</evidence>
<protein>
    <recommendedName>
        <fullName evidence="4">Peptidase A1 domain-containing protein</fullName>
    </recommendedName>
</protein>
<dbReference type="Proteomes" id="UP000297716">
    <property type="component" value="Unassembled WGS sequence"/>
</dbReference>